<gene>
    <name evidence="2" type="ORF">CLUP02_06877</name>
</gene>
<organism evidence="2 3">
    <name type="scientific">Colletotrichum lupini</name>
    <dbReference type="NCBI Taxonomy" id="145971"/>
    <lineage>
        <taxon>Eukaryota</taxon>
        <taxon>Fungi</taxon>
        <taxon>Dikarya</taxon>
        <taxon>Ascomycota</taxon>
        <taxon>Pezizomycotina</taxon>
        <taxon>Sordariomycetes</taxon>
        <taxon>Hypocreomycetidae</taxon>
        <taxon>Glomerellales</taxon>
        <taxon>Glomerellaceae</taxon>
        <taxon>Colletotrichum</taxon>
        <taxon>Colletotrichum acutatum species complex</taxon>
    </lineage>
</organism>
<evidence type="ECO:0000256" key="1">
    <source>
        <dbReference type="SAM" id="MobiDB-lite"/>
    </source>
</evidence>
<dbReference type="AlphaFoldDB" id="A0A9Q8SQ32"/>
<dbReference type="RefSeq" id="XP_049143017.1">
    <property type="nucleotide sequence ID" value="XM_049285874.1"/>
</dbReference>
<sequence length="453" mass="49327">MPHGVYCLSHSHSHFLCSLSLSTLTLEAKDREKAIRQSAGTSATSGAARTAPMATRGARGGAPSLTNCSPCHAPHKLASQWRYKRSMLGPRTRGIAASLWRKEFDAPTSLTVLVGPVSVCSRLLVIMDLSQTCLLHDTCYSGRWKCIPLKVLTANLPAGPPMTPPDGPLKKRLKKMRKVEACRLAGANAKKAASITWSMPSNNMMIKWSPLNDPRGFVLMDHELPGIASLTHLFTHSPATVLSTSSLIGHCLIPSVSNLYYLDPQSPFQSDTIIRWPTLAAARPLADLVAFHLHNLTINPGKHTWTLTLKTGDSLFFISIPHPRQSESRPDLHDPFLVMLSSIINSTVMITPRNYWHCEYPSHPLAHPIRLTEASSALTVIDLDTRERTRALPQECQHSAQSPHHPVATYRSAVPDPPAAVVVVAAAVEVRSVVDARLVVAETVAAADELTGV</sequence>
<dbReference type="KEGG" id="clup:CLUP02_06877"/>
<accession>A0A9Q8SQ32</accession>
<dbReference type="GeneID" id="73340884"/>
<evidence type="ECO:0000313" key="2">
    <source>
        <dbReference type="EMBL" id="UQC81391.1"/>
    </source>
</evidence>
<reference evidence="2" key="1">
    <citation type="journal article" date="2021" name="Mol. Plant Microbe Interact.">
        <title>Complete Genome Sequence of the Plant-Pathogenic Fungus Colletotrichum lupini.</title>
        <authorList>
            <person name="Baroncelli R."/>
            <person name="Pensec F."/>
            <person name="Da Lio D."/>
            <person name="Boufleur T."/>
            <person name="Vicente I."/>
            <person name="Sarrocco S."/>
            <person name="Picot A."/>
            <person name="Baraldi E."/>
            <person name="Sukno S."/>
            <person name="Thon M."/>
            <person name="Le Floch G."/>
        </authorList>
    </citation>
    <scope>NUCLEOTIDE SEQUENCE</scope>
    <source>
        <strain evidence="2">IMI 504893</strain>
    </source>
</reference>
<feature type="compositionally biased region" description="Low complexity" evidence="1">
    <location>
        <begin position="38"/>
        <end position="51"/>
    </location>
</feature>
<proteinExistence type="predicted"/>
<name>A0A9Q8SQ32_9PEZI</name>
<dbReference type="EMBL" id="CP019475">
    <property type="protein sequence ID" value="UQC81391.1"/>
    <property type="molecule type" value="Genomic_DNA"/>
</dbReference>
<feature type="region of interest" description="Disordered" evidence="1">
    <location>
        <begin position="35"/>
        <end position="66"/>
    </location>
</feature>
<keyword evidence="3" id="KW-1185">Reference proteome</keyword>
<dbReference type="Proteomes" id="UP000830671">
    <property type="component" value="Chromosome 3"/>
</dbReference>
<evidence type="ECO:0000313" key="3">
    <source>
        <dbReference type="Proteomes" id="UP000830671"/>
    </source>
</evidence>
<protein>
    <submittedName>
        <fullName evidence="2">Uncharacterized protein</fullName>
    </submittedName>
</protein>